<dbReference type="PANTHER" id="PTHR30349">
    <property type="entry name" value="PHAGE INTEGRASE-RELATED"/>
    <property type="match status" value="1"/>
</dbReference>
<dbReference type="InterPro" id="IPR010998">
    <property type="entry name" value="Integrase_recombinase_N"/>
</dbReference>
<dbReference type="Pfam" id="PF26003">
    <property type="entry name" value="Integrase_N_phage"/>
    <property type="match status" value="1"/>
</dbReference>
<evidence type="ECO:0000256" key="2">
    <source>
        <dbReference type="ARBA" id="ARBA00023125"/>
    </source>
</evidence>
<dbReference type="SUPFAM" id="SSF56349">
    <property type="entry name" value="DNA breaking-rejoining enzymes"/>
    <property type="match status" value="1"/>
</dbReference>
<accession>A0A7X6RK86</accession>
<comment type="caution">
    <text evidence="7">The sequence shown here is derived from an EMBL/GenBank/DDBJ whole genome shotgun (WGS) entry which is preliminary data.</text>
</comment>
<dbReference type="InterPro" id="IPR044068">
    <property type="entry name" value="CB"/>
</dbReference>
<organism evidence="7 8">
    <name type="scientific">Nocardia veterana</name>
    <dbReference type="NCBI Taxonomy" id="132249"/>
    <lineage>
        <taxon>Bacteria</taxon>
        <taxon>Bacillati</taxon>
        <taxon>Actinomycetota</taxon>
        <taxon>Actinomycetes</taxon>
        <taxon>Mycobacteriales</taxon>
        <taxon>Nocardiaceae</taxon>
        <taxon>Nocardia</taxon>
    </lineage>
</organism>
<evidence type="ECO:0000256" key="1">
    <source>
        <dbReference type="ARBA" id="ARBA00008857"/>
    </source>
</evidence>
<dbReference type="InterPro" id="IPR011010">
    <property type="entry name" value="DNA_brk_join_enz"/>
</dbReference>
<dbReference type="CDD" id="cd01189">
    <property type="entry name" value="INT_ICEBs1_C_like"/>
    <property type="match status" value="1"/>
</dbReference>
<gene>
    <name evidence="7" type="ORF">HGA07_25970</name>
</gene>
<dbReference type="PANTHER" id="PTHR30349:SF64">
    <property type="entry name" value="PROPHAGE INTEGRASE INTD-RELATED"/>
    <property type="match status" value="1"/>
</dbReference>
<dbReference type="Pfam" id="PF00589">
    <property type="entry name" value="Phage_integrase"/>
    <property type="match status" value="1"/>
</dbReference>
<dbReference type="GO" id="GO:0003677">
    <property type="term" value="F:DNA binding"/>
    <property type="evidence" value="ECO:0007669"/>
    <property type="project" value="UniProtKB-UniRule"/>
</dbReference>
<dbReference type="Proteomes" id="UP000523447">
    <property type="component" value="Unassembled WGS sequence"/>
</dbReference>
<dbReference type="GO" id="GO:0015074">
    <property type="term" value="P:DNA integration"/>
    <property type="evidence" value="ECO:0007669"/>
    <property type="project" value="InterPro"/>
</dbReference>
<evidence type="ECO:0000313" key="8">
    <source>
        <dbReference type="Proteomes" id="UP000523447"/>
    </source>
</evidence>
<keyword evidence="2 4" id="KW-0238">DNA-binding</keyword>
<evidence type="ECO:0000259" key="6">
    <source>
        <dbReference type="PROSITE" id="PS51900"/>
    </source>
</evidence>
<dbReference type="GO" id="GO:0006310">
    <property type="term" value="P:DNA recombination"/>
    <property type="evidence" value="ECO:0007669"/>
    <property type="project" value="UniProtKB-KW"/>
</dbReference>
<dbReference type="AlphaFoldDB" id="A0A7X6RK86"/>
<protein>
    <submittedName>
        <fullName evidence="7">Site-specific integrase</fullName>
    </submittedName>
</protein>
<feature type="domain" description="Core-binding (CB)" evidence="6">
    <location>
        <begin position="82"/>
        <end position="161"/>
    </location>
</feature>
<dbReference type="PROSITE" id="PS51898">
    <property type="entry name" value="TYR_RECOMBINASE"/>
    <property type="match status" value="1"/>
</dbReference>
<reference evidence="7 8" key="1">
    <citation type="submission" date="2020-04" db="EMBL/GenBank/DDBJ databases">
        <title>MicrobeNet Type strains.</title>
        <authorList>
            <person name="Nicholson A.C."/>
        </authorList>
    </citation>
    <scope>NUCLEOTIDE SEQUENCE [LARGE SCALE GENOMIC DNA]</scope>
    <source>
        <strain evidence="7 8">DSM 44445</strain>
    </source>
</reference>
<proteinExistence type="inferred from homology"/>
<dbReference type="EMBL" id="JAAXPE010000038">
    <property type="protein sequence ID" value="NKY89047.1"/>
    <property type="molecule type" value="Genomic_DNA"/>
</dbReference>
<evidence type="ECO:0000256" key="4">
    <source>
        <dbReference type="PROSITE-ProRule" id="PRU01248"/>
    </source>
</evidence>
<dbReference type="InterPro" id="IPR002104">
    <property type="entry name" value="Integrase_catalytic"/>
</dbReference>
<dbReference type="Gene3D" id="1.10.443.10">
    <property type="entry name" value="Intergrase catalytic core"/>
    <property type="match status" value="1"/>
</dbReference>
<dbReference type="InterPro" id="IPR050090">
    <property type="entry name" value="Tyrosine_recombinase_XerCD"/>
</dbReference>
<dbReference type="InterPro" id="IPR013762">
    <property type="entry name" value="Integrase-like_cat_sf"/>
</dbReference>
<dbReference type="RefSeq" id="WP_040722506.1">
    <property type="nucleotide sequence ID" value="NZ_CAWPHS010000032.1"/>
</dbReference>
<name>A0A7X6RK86_9NOCA</name>
<keyword evidence="3" id="KW-0233">DNA recombination</keyword>
<feature type="domain" description="Tyr recombinase" evidence="5">
    <location>
        <begin position="183"/>
        <end position="370"/>
    </location>
</feature>
<dbReference type="Gene3D" id="1.10.150.130">
    <property type="match status" value="1"/>
</dbReference>
<evidence type="ECO:0000259" key="5">
    <source>
        <dbReference type="PROSITE" id="PS51898"/>
    </source>
</evidence>
<evidence type="ECO:0000313" key="7">
    <source>
        <dbReference type="EMBL" id="NKY89047.1"/>
    </source>
</evidence>
<evidence type="ECO:0000256" key="3">
    <source>
        <dbReference type="ARBA" id="ARBA00023172"/>
    </source>
</evidence>
<comment type="similarity">
    <text evidence="1">Belongs to the 'phage' integrase family.</text>
</comment>
<keyword evidence="8" id="KW-1185">Reference proteome</keyword>
<sequence>MARTRQPKRLAFGRTRQERSGRWSAAYLHNGTMHRAPATFETKNHAVAWLTNERHLIDLDRLTPGTWTAPADRSAKATRTATTVGQYAEAWHRDKPMSRRTRDSYRYLIDSRLTGTALADMPVTAATVTDVREWFGQLDASKPTARARAYEMLSSMFSAAVAEGLLPVTPCKVPGATKVRRARSVVHIESPEVETLAGKMPEHLRAAVLIAAWCGLRFGEVVALDRADVAADGSTVSVSKGMTRRGGVTEIAAPKSETSNRLVAVPPHIRAALVEHLRDHTGPGDNAPLFTDADGERVTEGKFRPHWHRARAAAGRPTLRFHDLRHHAGMVAAYAGATITESMARLGHSSPKMALHYAERAANRDALLADRIAAMASGAPGA</sequence>
<dbReference type="PROSITE" id="PS51900">
    <property type="entry name" value="CB"/>
    <property type="match status" value="1"/>
</dbReference>
<dbReference type="InterPro" id="IPR058717">
    <property type="entry name" value="Phage_L5_Integrase_N"/>
</dbReference>